<gene>
    <name evidence="2" type="ORF">AJGP001_16695</name>
</gene>
<name>A0ABM6IWF7_9BACL</name>
<proteinExistence type="predicted"/>
<accession>A0ABM6IWF7</accession>
<evidence type="ECO:0000256" key="1">
    <source>
        <dbReference type="SAM" id="Phobius"/>
    </source>
</evidence>
<evidence type="ECO:0000313" key="3">
    <source>
        <dbReference type="Proteomes" id="UP000189661"/>
    </source>
</evidence>
<evidence type="ECO:0008006" key="4">
    <source>
        <dbReference type="Google" id="ProtNLM"/>
    </source>
</evidence>
<dbReference type="Pfam" id="PF13789">
    <property type="entry name" value="DUF4181"/>
    <property type="match status" value="1"/>
</dbReference>
<keyword evidence="1" id="KW-0812">Transmembrane</keyword>
<keyword evidence="1" id="KW-1133">Transmembrane helix</keyword>
<sequence>MLRVIVEDVGWRIFLFLLGVVSSIFLVNMLLRKILGVERKAFFSDTRVNDVHKKWDRILNGLSAVIVFIISLVAINYGPAAFFYVLLVSVLLGIIQLLVRLGFEKKHAENPNDYLYTLLESVTGTIILITFGVSLFPDYLSVVFNI</sequence>
<feature type="transmembrane region" description="Helical" evidence="1">
    <location>
        <begin position="115"/>
        <end position="136"/>
    </location>
</feature>
<feature type="transmembrane region" description="Helical" evidence="1">
    <location>
        <begin position="12"/>
        <end position="31"/>
    </location>
</feature>
<protein>
    <recommendedName>
        <fullName evidence="4">DUF4181 domain-containing protein</fullName>
    </recommendedName>
</protein>
<keyword evidence="3" id="KW-1185">Reference proteome</keyword>
<dbReference type="InterPro" id="IPR025441">
    <property type="entry name" value="DUF4181"/>
</dbReference>
<organism evidence="2 3">
    <name type="scientific">Planococcus faecalis</name>
    <dbReference type="NCBI Taxonomy" id="1598147"/>
    <lineage>
        <taxon>Bacteria</taxon>
        <taxon>Bacillati</taxon>
        <taxon>Bacillota</taxon>
        <taxon>Bacilli</taxon>
        <taxon>Bacillales</taxon>
        <taxon>Caryophanaceae</taxon>
        <taxon>Planococcus</taxon>
    </lineage>
</organism>
<dbReference type="Proteomes" id="UP000189661">
    <property type="component" value="Chromosome"/>
</dbReference>
<keyword evidence="1" id="KW-0472">Membrane</keyword>
<feature type="transmembrane region" description="Helical" evidence="1">
    <location>
        <begin position="58"/>
        <end position="75"/>
    </location>
</feature>
<dbReference type="EMBL" id="CP019401">
    <property type="protein sequence ID" value="AQU80825.1"/>
    <property type="molecule type" value="Genomic_DNA"/>
</dbReference>
<evidence type="ECO:0000313" key="2">
    <source>
        <dbReference type="EMBL" id="AQU80825.1"/>
    </source>
</evidence>
<reference evidence="2 3" key="1">
    <citation type="submission" date="2017-01" db="EMBL/GenBank/DDBJ databases">
        <title>Planococcus faecalis genome complete sequence.</title>
        <authorList>
            <person name="Lee P.C."/>
        </authorList>
    </citation>
    <scope>NUCLEOTIDE SEQUENCE [LARGE SCALE GENOMIC DNA]</scope>
    <source>
        <strain evidence="2 3">AJ003</strain>
    </source>
</reference>
<feature type="transmembrane region" description="Helical" evidence="1">
    <location>
        <begin position="81"/>
        <end position="103"/>
    </location>
</feature>